<dbReference type="OrthoDB" id="6509908at2759"/>
<evidence type="ECO:0008006" key="5">
    <source>
        <dbReference type="Google" id="ProtNLM"/>
    </source>
</evidence>
<dbReference type="GO" id="GO:0008028">
    <property type="term" value="F:monocarboxylic acid transmembrane transporter activity"/>
    <property type="evidence" value="ECO:0007669"/>
    <property type="project" value="TreeGrafter"/>
</dbReference>
<dbReference type="InterPro" id="IPR011701">
    <property type="entry name" value="MFS"/>
</dbReference>
<dbReference type="EMBL" id="KB301320">
    <property type="protein sequence ID" value="ELU05715.1"/>
    <property type="molecule type" value="Genomic_DNA"/>
</dbReference>
<dbReference type="PANTHER" id="PTHR11360:SF284">
    <property type="entry name" value="EG:103B4.3 PROTEIN-RELATED"/>
    <property type="match status" value="1"/>
</dbReference>
<feature type="transmembrane region" description="Helical" evidence="1">
    <location>
        <begin position="316"/>
        <end position="337"/>
    </location>
</feature>
<feature type="transmembrane region" description="Helical" evidence="1">
    <location>
        <begin position="67"/>
        <end position="87"/>
    </location>
</feature>
<dbReference type="AlphaFoldDB" id="R7UHM5"/>
<evidence type="ECO:0000256" key="1">
    <source>
        <dbReference type="SAM" id="Phobius"/>
    </source>
</evidence>
<feature type="transmembrane region" description="Helical" evidence="1">
    <location>
        <begin position="94"/>
        <end position="120"/>
    </location>
</feature>
<name>R7UHM5_CAPTE</name>
<keyword evidence="1" id="KW-1133">Transmembrane helix</keyword>
<dbReference type="CDD" id="cd17352">
    <property type="entry name" value="MFS_MCT_SLC16"/>
    <property type="match status" value="1"/>
</dbReference>
<dbReference type="Proteomes" id="UP000014760">
    <property type="component" value="Unassembled WGS sequence"/>
</dbReference>
<feature type="transmembrane region" description="Helical" evidence="1">
    <location>
        <begin position="291"/>
        <end position="310"/>
    </location>
</feature>
<reference evidence="2 4" key="2">
    <citation type="journal article" date="2013" name="Nature">
        <title>Insights into bilaterian evolution from three spiralian genomes.</title>
        <authorList>
            <person name="Simakov O."/>
            <person name="Marletaz F."/>
            <person name="Cho S.J."/>
            <person name="Edsinger-Gonzales E."/>
            <person name="Havlak P."/>
            <person name="Hellsten U."/>
            <person name="Kuo D.H."/>
            <person name="Larsson T."/>
            <person name="Lv J."/>
            <person name="Arendt D."/>
            <person name="Savage R."/>
            <person name="Osoegawa K."/>
            <person name="de Jong P."/>
            <person name="Grimwood J."/>
            <person name="Chapman J.A."/>
            <person name="Shapiro H."/>
            <person name="Aerts A."/>
            <person name="Otillar R.P."/>
            <person name="Terry A.Y."/>
            <person name="Boore J.L."/>
            <person name="Grigoriev I.V."/>
            <person name="Lindberg D.R."/>
            <person name="Seaver E.C."/>
            <person name="Weisblat D.A."/>
            <person name="Putnam N.H."/>
            <person name="Rokhsar D.S."/>
        </authorList>
    </citation>
    <scope>NUCLEOTIDE SEQUENCE</scope>
    <source>
        <strain evidence="2 4">I ESC-2004</strain>
    </source>
</reference>
<feature type="transmembrane region" description="Helical" evidence="1">
    <location>
        <begin position="266"/>
        <end position="284"/>
    </location>
</feature>
<sequence length="385" mass="41048">MEVQNFQAEKEKKNGREDVGTGILFSEFKMHFQISDALTSWIVSAIGGTCLSVGPIAGVLVNRFSCRVTTVLGSLVTCLGFASAAFAPNAVVLLVCYGIVGGFGIGMVYLCACVVVGQYFEKRLPLATGVATSGSGVGMLIFGPLTQLLIENFTWHGAMLAFAGMVLHFCIIGATFIPVPCQNTEEGTKICDVTLLTDIRYTLLCISAFLINSGFFIPFTFIVEAAKEQGVNELEASFLVSIIGIANCIGRLAAGTLVNMKIVNHFVLFVGACIIGGTATMACTHLHSYGSLAAFCVIYGCFAGWLVDIYHGYDAAFYFAGNVIVCGGLTCIPIKWLKGQKPPTIIKNIHKQTDIAAVCDVLPPCIDAAEDRNLNPGLTVESTWL</sequence>
<feature type="transmembrane region" description="Helical" evidence="1">
    <location>
        <begin position="126"/>
        <end position="145"/>
    </location>
</feature>
<accession>R7UHM5</accession>
<evidence type="ECO:0000313" key="4">
    <source>
        <dbReference type="Proteomes" id="UP000014760"/>
    </source>
</evidence>
<dbReference type="EMBL" id="AMQN01007765">
    <property type="status" value="NOT_ANNOTATED_CDS"/>
    <property type="molecule type" value="Genomic_DNA"/>
</dbReference>
<dbReference type="PANTHER" id="PTHR11360">
    <property type="entry name" value="MONOCARBOXYLATE TRANSPORTER"/>
    <property type="match status" value="1"/>
</dbReference>
<dbReference type="Pfam" id="PF07690">
    <property type="entry name" value="MFS_1"/>
    <property type="match status" value="1"/>
</dbReference>
<organism evidence="2">
    <name type="scientific">Capitella teleta</name>
    <name type="common">Polychaete worm</name>
    <dbReference type="NCBI Taxonomy" id="283909"/>
    <lineage>
        <taxon>Eukaryota</taxon>
        <taxon>Metazoa</taxon>
        <taxon>Spiralia</taxon>
        <taxon>Lophotrochozoa</taxon>
        <taxon>Annelida</taxon>
        <taxon>Polychaeta</taxon>
        <taxon>Sedentaria</taxon>
        <taxon>Scolecida</taxon>
        <taxon>Capitellidae</taxon>
        <taxon>Capitella</taxon>
    </lineage>
</organism>
<reference evidence="4" key="1">
    <citation type="submission" date="2012-12" db="EMBL/GenBank/DDBJ databases">
        <authorList>
            <person name="Hellsten U."/>
            <person name="Grimwood J."/>
            <person name="Chapman J.A."/>
            <person name="Shapiro H."/>
            <person name="Aerts A."/>
            <person name="Otillar R.P."/>
            <person name="Terry A.Y."/>
            <person name="Boore J.L."/>
            <person name="Simakov O."/>
            <person name="Marletaz F."/>
            <person name="Cho S.-J."/>
            <person name="Edsinger-Gonzales E."/>
            <person name="Havlak P."/>
            <person name="Kuo D.-H."/>
            <person name="Larsson T."/>
            <person name="Lv J."/>
            <person name="Arendt D."/>
            <person name="Savage R."/>
            <person name="Osoegawa K."/>
            <person name="de Jong P."/>
            <person name="Lindberg D.R."/>
            <person name="Seaver E.C."/>
            <person name="Weisblat D.A."/>
            <person name="Putnam N.H."/>
            <person name="Grigoriev I.V."/>
            <person name="Rokhsar D.S."/>
        </authorList>
    </citation>
    <scope>NUCLEOTIDE SEQUENCE</scope>
    <source>
        <strain evidence="4">I ESC-2004</strain>
    </source>
</reference>
<feature type="transmembrane region" description="Helical" evidence="1">
    <location>
        <begin position="199"/>
        <end position="222"/>
    </location>
</feature>
<dbReference type="SUPFAM" id="SSF103473">
    <property type="entry name" value="MFS general substrate transporter"/>
    <property type="match status" value="1"/>
</dbReference>
<keyword evidence="1" id="KW-0472">Membrane</keyword>
<evidence type="ECO:0000313" key="2">
    <source>
        <dbReference type="EMBL" id="ELU05715.1"/>
    </source>
</evidence>
<dbReference type="OMA" id="LIAMNTC"/>
<keyword evidence="4" id="KW-1185">Reference proteome</keyword>
<dbReference type="InterPro" id="IPR036259">
    <property type="entry name" value="MFS_trans_sf"/>
</dbReference>
<dbReference type="EnsemblMetazoa" id="CapteT220221">
    <property type="protein sequence ID" value="CapteP220221"/>
    <property type="gene ID" value="CapteG220221"/>
</dbReference>
<dbReference type="InterPro" id="IPR050327">
    <property type="entry name" value="Proton-linked_MCT"/>
</dbReference>
<feature type="transmembrane region" description="Helical" evidence="1">
    <location>
        <begin position="157"/>
        <end position="179"/>
    </location>
</feature>
<protein>
    <recommendedName>
        <fullName evidence="5">Major facilitator superfamily (MFS) profile domain-containing protein</fullName>
    </recommendedName>
</protein>
<dbReference type="EMBL" id="AMQN01007764">
    <property type="status" value="NOT_ANNOTATED_CDS"/>
    <property type="molecule type" value="Genomic_DNA"/>
</dbReference>
<proteinExistence type="predicted"/>
<keyword evidence="1" id="KW-0812">Transmembrane</keyword>
<dbReference type="Gene3D" id="1.20.1250.20">
    <property type="entry name" value="MFS general substrate transporter like domains"/>
    <property type="match status" value="1"/>
</dbReference>
<reference evidence="3" key="3">
    <citation type="submission" date="2015-06" db="UniProtKB">
        <authorList>
            <consortium name="EnsemblMetazoa"/>
        </authorList>
    </citation>
    <scope>IDENTIFICATION</scope>
</reference>
<evidence type="ECO:0000313" key="3">
    <source>
        <dbReference type="EnsemblMetazoa" id="CapteP220221"/>
    </source>
</evidence>
<feature type="transmembrane region" description="Helical" evidence="1">
    <location>
        <begin position="38"/>
        <end position="61"/>
    </location>
</feature>
<gene>
    <name evidence="2" type="ORF">CAPTEDRAFT_220221</name>
</gene>
<feature type="transmembrane region" description="Helical" evidence="1">
    <location>
        <begin position="234"/>
        <end position="254"/>
    </location>
</feature>
<dbReference type="HOGENOM" id="CLU_001265_59_1_1"/>